<evidence type="ECO:0000256" key="2">
    <source>
        <dbReference type="ARBA" id="ARBA00022553"/>
    </source>
</evidence>
<dbReference type="GO" id="GO:0000160">
    <property type="term" value="P:phosphorelay signal transduction system"/>
    <property type="evidence" value="ECO:0007669"/>
    <property type="project" value="UniProtKB-KW"/>
</dbReference>
<dbReference type="SMART" id="SM00267">
    <property type="entry name" value="GGDEF"/>
    <property type="match status" value="1"/>
</dbReference>
<evidence type="ECO:0000313" key="13">
    <source>
        <dbReference type="EMBL" id="BCK88178.1"/>
    </source>
</evidence>
<dbReference type="Pfam" id="PF21623">
    <property type="entry name" value="HK_sensor_dom_bact"/>
    <property type="match status" value="1"/>
</dbReference>
<keyword evidence="8" id="KW-0812">Transmembrane</keyword>
<dbReference type="GO" id="GO:0016020">
    <property type="term" value="C:membrane"/>
    <property type="evidence" value="ECO:0007669"/>
    <property type="project" value="UniProtKB-SubCell"/>
</dbReference>
<dbReference type="CDD" id="cd01949">
    <property type="entry name" value="GGDEF"/>
    <property type="match status" value="1"/>
</dbReference>
<dbReference type="SUPFAM" id="SSF55785">
    <property type="entry name" value="PYP-like sensor domain (PAS domain)"/>
    <property type="match status" value="4"/>
</dbReference>
<dbReference type="InterPro" id="IPR043128">
    <property type="entry name" value="Rev_trsase/Diguanyl_cyclase"/>
</dbReference>
<keyword evidence="4" id="KW-0547">Nucleotide-binding</keyword>
<dbReference type="InterPro" id="IPR029151">
    <property type="entry name" value="Sensor-like_sf"/>
</dbReference>
<dbReference type="PANTHER" id="PTHR46663:SF3">
    <property type="entry name" value="SLL0267 PROTEIN"/>
    <property type="match status" value="1"/>
</dbReference>
<evidence type="ECO:0000256" key="5">
    <source>
        <dbReference type="ARBA" id="ARBA00022777"/>
    </source>
</evidence>
<evidence type="ECO:0000259" key="10">
    <source>
        <dbReference type="PROSITE" id="PS50113"/>
    </source>
</evidence>
<name>A0AAN2BZJ5_9PROT</name>
<dbReference type="PANTHER" id="PTHR46663">
    <property type="entry name" value="DIGUANYLATE CYCLASE DGCT-RELATED"/>
    <property type="match status" value="1"/>
</dbReference>
<feature type="domain" description="PAC" evidence="10">
    <location>
        <begin position="840"/>
        <end position="892"/>
    </location>
</feature>
<gene>
    <name evidence="13" type="ORF">MIZ01_1979</name>
</gene>
<dbReference type="NCBIfam" id="TIGR00229">
    <property type="entry name" value="sensory_box"/>
    <property type="match status" value="4"/>
</dbReference>
<dbReference type="CDD" id="cd06225">
    <property type="entry name" value="HAMP"/>
    <property type="match status" value="1"/>
</dbReference>
<dbReference type="PROSITE" id="PS50887">
    <property type="entry name" value="GGDEF"/>
    <property type="match status" value="1"/>
</dbReference>
<feature type="domain" description="PAS" evidence="9">
    <location>
        <begin position="651"/>
        <end position="721"/>
    </location>
</feature>
<dbReference type="SMART" id="SM00086">
    <property type="entry name" value="PAC"/>
    <property type="match status" value="4"/>
</dbReference>
<keyword evidence="14" id="KW-1185">Reference proteome</keyword>
<keyword evidence="7" id="KW-0902">Two-component regulatory system</keyword>
<dbReference type="InterPro" id="IPR003660">
    <property type="entry name" value="HAMP_dom"/>
</dbReference>
<evidence type="ECO:0000256" key="3">
    <source>
        <dbReference type="ARBA" id="ARBA00022679"/>
    </source>
</evidence>
<dbReference type="FunFam" id="3.30.70.270:FF:000001">
    <property type="entry name" value="Diguanylate cyclase domain protein"/>
    <property type="match status" value="1"/>
</dbReference>
<dbReference type="CDD" id="cd00130">
    <property type="entry name" value="PAS"/>
    <property type="match status" value="4"/>
</dbReference>
<dbReference type="SMART" id="SM00091">
    <property type="entry name" value="PAS"/>
    <property type="match status" value="4"/>
</dbReference>
<evidence type="ECO:0000256" key="4">
    <source>
        <dbReference type="ARBA" id="ARBA00022741"/>
    </source>
</evidence>
<comment type="subcellular location">
    <subcellularLocation>
        <location evidence="1">Membrane</location>
    </subcellularLocation>
</comment>
<dbReference type="InterPro" id="IPR035965">
    <property type="entry name" value="PAS-like_dom_sf"/>
</dbReference>
<dbReference type="InterPro" id="IPR001610">
    <property type="entry name" value="PAC"/>
</dbReference>
<feature type="domain" description="PAS" evidence="9">
    <location>
        <begin position="765"/>
        <end position="838"/>
    </location>
</feature>
<dbReference type="PROSITE" id="PS50113">
    <property type="entry name" value="PAC"/>
    <property type="match status" value="1"/>
</dbReference>
<dbReference type="NCBIfam" id="TIGR00254">
    <property type="entry name" value="GGDEF"/>
    <property type="match status" value="1"/>
</dbReference>
<dbReference type="Proteomes" id="UP001320326">
    <property type="component" value="Chromosome"/>
</dbReference>
<dbReference type="PROSITE" id="PS50112">
    <property type="entry name" value="PAS"/>
    <property type="match status" value="4"/>
</dbReference>
<dbReference type="GO" id="GO:0005524">
    <property type="term" value="F:ATP binding"/>
    <property type="evidence" value="ECO:0007669"/>
    <property type="project" value="UniProtKB-KW"/>
</dbReference>
<evidence type="ECO:0000256" key="8">
    <source>
        <dbReference type="SAM" id="Phobius"/>
    </source>
</evidence>
<protein>
    <submittedName>
        <fullName evidence="13">Uncharacterized protein</fullName>
    </submittedName>
</protein>
<keyword evidence="5" id="KW-0418">Kinase</keyword>
<dbReference type="EMBL" id="AP023423">
    <property type="protein sequence ID" value="BCK88178.1"/>
    <property type="molecule type" value="Genomic_DNA"/>
</dbReference>
<dbReference type="Gene3D" id="6.10.340.10">
    <property type="match status" value="1"/>
</dbReference>
<evidence type="ECO:0000313" key="14">
    <source>
        <dbReference type="Proteomes" id="UP001320326"/>
    </source>
</evidence>
<dbReference type="SMART" id="SM00304">
    <property type="entry name" value="HAMP"/>
    <property type="match status" value="1"/>
</dbReference>
<keyword evidence="8" id="KW-0472">Membrane</keyword>
<dbReference type="Pfam" id="PF00672">
    <property type="entry name" value="HAMP"/>
    <property type="match status" value="1"/>
</dbReference>
<dbReference type="Gene3D" id="3.30.70.270">
    <property type="match status" value="1"/>
</dbReference>
<feature type="domain" description="HAMP" evidence="11">
    <location>
        <begin position="354"/>
        <end position="406"/>
    </location>
</feature>
<feature type="domain" description="PAS" evidence="9">
    <location>
        <begin position="410"/>
        <end position="480"/>
    </location>
</feature>
<dbReference type="RefSeq" id="WP_237246715.1">
    <property type="nucleotide sequence ID" value="NZ_AP023423.1"/>
</dbReference>
<dbReference type="InterPro" id="IPR000160">
    <property type="entry name" value="GGDEF_dom"/>
</dbReference>
<dbReference type="PROSITE" id="PS50885">
    <property type="entry name" value="HAMP"/>
    <property type="match status" value="1"/>
</dbReference>
<feature type="domain" description="PAS" evidence="9">
    <location>
        <begin position="550"/>
        <end position="576"/>
    </location>
</feature>
<dbReference type="AlphaFoldDB" id="A0AAN2BZJ5"/>
<proteinExistence type="predicted"/>
<keyword evidence="2" id="KW-0597">Phosphoprotein</keyword>
<evidence type="ECO:0000256" key="7">
    <source>
        <dbReference type="ARBA" id="ARBA00023012"/>
    </source>
</evidence>
<sequence length="1082" mass="121542">MKLRDIGLTTRITLWALLFVVAGGLLWMDKDSEREQESYLDQRSADFGLNLHLEQVRLTQAIESLRQDVLFLASLPSVSGIVRASANDGIDPRDKSTYAEWETRLQDILAAFLRAHPEYYQASYIAAAGEGRELVRVDSRNGRVEVVPHDALQAKGDQDYFKAGLTLTAGRVHLSEFVLDREHGKPEEAPRPALHAVTTVFDANGRVFGMVVLSKDARSLLVSASQGLPADMRSYIADQYGRYLLHPEEGRAFTSRPDGKENIADDFPMLKTMFAPQARQDGASPLVVGDGKGGYLAAERVYFDASDPSRFLLLACHLPASAAARGFEDVSMPNAGYTLLLMLLVSGVFMLILRRTFAPLRRIIAAAREISSGNRQVRLPRKGGGEIGELAEALNVMLDKLSDSDLVEKENAFRKAMIEALPGVFYMIDAEGRFRMWNHNLEQVVQRSAAEMATCHPLEFFEGDDKAGIERAIRQVFETGDASVEAEMVSRDGTRTPYHFTGRRIMHEGAPVLVGLGLDISEQRESVRLTHELLRRNQALMLSSMEGFHVLDIDGNVLEANDAFCDMLGYTREEVLRLNVADWNDQYTAEELRARIRSFIGKSVMFETVHRGKDGRLHDVEICANGALIDDRAYLFASCRDITERKKAEAALQRYKLVLDTAMDGFWLANAHGFLEEANEAYAKMSGYTVQELVGMHISQLDANESEADTRAHIENLMVRGYDRFETRHRCKDGRIVDIAVSATFLQEMEKIFVFCHNITLRKQAEQALRVAAATFETHEAILITDAQANIVRVNRAFTEVTGYTAEEVMGKNPRLMSSGRQDKDFYAAMWKQVLETGSWAGEIWDRRKNGEIFPKWMNLTAVKNERGETIQYVSIFSDITERKRAEEEIRSLAFYDALTRLPNRRLFLDRFHAALAASARYGDYGALLFIDLDRFKQLNDTFGHDCGDLLLVEVAARIRLCVREVDTVARYGGDEFVVLLESISSKRDEASLKAGVVAEKMREALSHPYRLKQHEYSSSPSIGISLYHGNDESMDALLKYADAAMYQAKDAGRNNLHFYDPVLQQGWEAAAKHPGKLPEGR</sequence>
<evidence type="ECO:0000259" key="9">
    <source>
        <dbReference type="PROSITE" id="PS50112"/>
    </source>
</evidence>
<evidence type="ECO:0000256" key="6">
    <source>
        <dbReference type="ARBA" id="ARBA00022840"/>
    </source>
</evidence>
<dbReference type="SUPFAM" id="SSF55073">
    <property type="entry name" value="Nucleotide cyclase"/>
    <property type="match status" value="1"/>
</dbReference>
<keyword evidence="6" id="KW-0067">ATP-binding</keyword>
<dbReference type="InterPro" id="IPR029787">
    <property type="entry name" value="Nucleotide_cyclase"/>
</dbReference>
<feature type="domain" description="GGDEF" evidence="12">
    <location>
        <begin position="924"/>
        <end position="1062"/>
    </location>
</feature>
<dbReference type="InterPro" id="IPR013656">
    <property type="entry name" value="PAS_4"/>
</dbReference>
<keyword evidence="8" id="KW-1133">Transmembrane helix</keyword>
<evidence type="ECO:0000259" key="12">
    <source>
        <dbReference type="PROSITE" id="PS50887"/>
    </source>
</evidence>
<accession>A0AAN2BZJ5</accession>
<reference evidence="13 14" key="1">
    <citation type="journal article" date="2022" name="Int. J. Syst. Evol. Microbiol.">
        <title>&lt;i&gt;Sideroxyarcus emersonii&lt;/i&gt; gen. nov. sp. nov., a neutrophilic, microaerobic iron- and thiosulfate-oxidizing bacterium isolated from iron-rich wetland sediment.</title>
        <authorList>
            <person name="Kato S."/>
            <person name="Itoh T."/>
            <person name="Iino T."/>
            <person name="Ohkuma M."/>
        </authorList>
    </citation>
    <scope>NUCLEOTIDE SEQUENCE [LARGE SCALE GENOMIC DNA]</scope>
    <source>
        <strain evidence="13 14">MIZ01</strain>
    </source>
</reference>
<keyword evidence="3" id="KW-0808">Transferase</keyword>
<dbReference type="Gene3D" id="3.30.450.20">
    <property type="entry name" value="PAS domain"/>
    <property type="match status" value="5"/>
</dbReference>
<evidence type="ECO:0000256" key="1">
    <source>
        <dbReference type="ARBA" id="ARBA00004370"/>
    </source>
</evidence>
<feature type="transmembrane region" description="Helical" evidence="8">
    <location>
        <begin position="12"/>
        <end position="28"/>
    </location>
</feature>
<dbReference type="SUPFAM" id="SSF103190">
    <property type="entry name" value="Sensory domain-like"/>
    <property type="match status" value="1"/>
</dbReference>
<dbReference type="GO" id="GO:0016301">
    <property type="term" value="F:kinase activity"/>
    <property type="evidence" value="ECO:0007669"/>
    <property type="project" value="UniProtKB-KW"/>
</dbReference>
<dbReference type="Pfam" id="PF08448">
    <property type="entry name" value="PAS_4"/>
    <property type="match status" value="1"/>
</dbReference>
<dbReference type="Pfam" id="PF13426">
    <property type="entry name" value="PAS_9"/>
    <property type="match status" value="3"/>
</dbReference>
<dbReference type="Pfam" id="PF00990">
    <property type="entry name" value="GGDEF"/>
    <property type="match status" value="1"/>
</dbReference>
<dbReference type="InterPro" id="IPR000700">
    <property type="entry name" value="PAS-assoc_C"/>
</dbReference>
<dbReference type="SUPFAM" id="SSF158472">
    <property type="entry name" value="HAMP domain-like"/>
    <property type="match status" value="1"/>
</dbReference>
<evidence type="ECO:0000259" key="11">
    <source>
        <dbReference type="PROSITE" id="PS50885"/>
    </source>
</evidence>
<dbReference type="InterPro" id="IPR048760">
    <property type="entry name" value="VP0354-like_sensor_dom"/>
</dbReference>
<dbReference type="KEGG" id="seme:MIZ01_1979"/>
<organism evidence="13 14">
    <name type="scientific">Sideroxyarcus emersonii</name>
    <dbReference type="NCBI Taxonomy" id="2764705"/>
    <lineage>
        <taxon>Bacteria</taxon>
        <taxon>Pseudomonadati</taxon>
        <taxon>Pseudomonadota</taxon>
        <taxon>Betaproteobacteria</taxon>
        <taxon>Nitrosomonadales</taxon>
        <taxon>Gallionellaceae</taxon>
        <taxon>Sideroxyarcus</taxon>
    </lineage>
</organism>
<dbReference type="InterPro" id="IPR052163">
    <property type="entry name" value="DGC-Regulatory_Protein"/>
</dbReference>
<dbReference type="InterPro" id="IPR000014">
    <property type="entry name" value="PAS"/>
</dbReference>